<feature type="chain" id="PRO_5032556054" evidence="1">
    <location>
        <begin position="22"/>
        <end position="230"/>
    </location>
</feature>
<dbReference type="Proteomes" id="UP000593892">
    <property type="component" value="Chromosome"/>
</dbReference>
<feature type="signal peptide" evidence="1">
    <location>
        <begin position="1"/>
        <end position="21"/>
    </location>
</feature>
<organism evidence="2 3">
    <name type="scientific">Paludibaculum fermentans</name>
    <dbReference type="NCBI Taxonomy" id="1473598"/>
    <lineage>
        <taxon>Bacteria</taxon>
        <taxon>Pseudomonadati</taxon>
        <taxon>Acidobacteriota</taxon>
        <taxon>Terriglobia</taxon>
        <taxon>Bryobacterales</taxon>
        <taxon>Bryobacteraceae</taxon>
        <taxon>Paludibaculum</taxon>
    </lineage>
</organism>
<evidence type="ECO:0000313" key="2">
    <source>
        <dbReference type="EMBL" id="QOY89116.1"/>
    </source>
</evidence>
<keyword evidence="3" id="KW-1185">Reference proteome</keyword>
<dbReference type="EMBL" id="CP063849">
    <property type="protein sequence ID" value="QOY89116.1"/>
    <property type="molecule type" value="Genomic_DNA"/>
</dbReference>
<keyword evidence="1" id="KW-0732">Signal</keyword>
<evidence type="ECO:0000313" key="3">
    <source>
        <dbReference type="Proteomes" id="UP000593892"/>
    </source>
</evidence>
<proteinExistence type="predicted"/>
<dbReference type="RefSeq" id="WP_194450778.1">
    <property type="nucleotide sequence ID" value="NZ_CP063849.1"/>
</dbReference>
<dbReference type="KEGG" id="pfer:IRI77_03915"/>
<evidence type="ECO:0000256" key="1">
    <source>
        <dbReference type="SAM" id="SignalP"/>
    </source>
</evidence>
<name>A0A7S7NSN7_PALFE</name>
<dbReference type="InterPro" id="IPR009758">
    <property type="entry name" value="DUF1326"/>
</dbReference>
<sequence>MTQLWKTSVCAVALAALGMAAEPATEVSGNYVESRTADVYVGACFANSEVQLVGNLAVFGWQINKGAWKGVSLDGLNVAAAVRANSTLGDRTGEPYPVKAYLIVDQKANLEQRQALKEFAQRMTGDLLADIVRIDALPISFEVANNNIHEKRVTLNAGTLAEIRTRALVDSDSTCGHEATVYDPLSKTEHAMPAYTMESKFSGSPTGDLKARWTSLDKRSAYVGTFHVTE</sequence>
<protein>
    <submittedName>
        <fullName evidence="2">DUF1326 domain-containing protein</fullName>
    </submittedName>
</protein>
<gene>
    <name evidence="2" type="ORF">IRI77_03915</name>
</gene>
<dbReference type="Pfam" id="PF07040">
    <property type="entry name" value="DUF1326"/>
    <property type="match status" value="1"/>
</dbReference>
<dbReference type="AlphaFoldDB" id="A0A7S7NSN7"/>
<accession>A0A7S7NSN7</accession>
<reference evidence="2 3" key="1">
    <citation type="submission" date="2020-10" db="EMBL/GenBank/DDBJ databases">
        <title>Complete genome sequence of Paludibaculum fermentans P105T, a facultatively anaerobic acidobacterium capable of dissimilatory Fe(III) reduction.</title>
        <authorList>
            <person name="Dedysh S.N."/>
            <person name="Beletsky A.V."/>
            <person name="Kulichevskaya I.S."/>
            <person name="Mardanov A.V."/>
            <person name="Ravin N.V."/>
        </authorList>
    </citation>
    <scope>NUCLEOTIDE SEQUENCE [LARGE SCALE GENOMIC DNA]</scope>
    <source>
        <strain evidence="2 3">P105</strain>
    </source>
</reference>